<dbReference type="InterPro" id="IPR036324">
    <property type="entry name" value="Mn/Fe_SOD_N_sf"/>
</dbReference>
<dbReference type="PROSITE" id="PS00088">
    <property type="entry name" value="SOD_MN"/>
    <property type="match status" value="1"/>
</dbReference>
<feature type="domain" description="Manganese/iron superoxide dismutase C-terminal" evidence="9">
    <location>
        <begin position="99"/>
        <end position="200"/>
    </location>
</feature>
<evidence type="ECO:0000256" key="1">
    <source>
        <dbReference type="ARBA" id="ARBA00008714"/>
    </source>
</evidence>
<dbReference type="InterPro" id="IPR019832">
    <property type="entry name" value="Mn/Fe_SOD_C"/>
</dbReference>
<dbReference type="PRINTS" id="PR01703">
    <property type="entry name" value="MNSODISMTASE"/>
</dbReference>
<dbReference type="Proteomes" id="UP000265341">
    <property type="component" value="Unassembled WGS sequence"/>
</dbReference>
<dbReference type="OrthoDB" id="9803125at2"/>
<keyword evidence="5 7" id="KW-0560">Oxidoreductase</keyword>
<feature type="binding site" evidence="6">
    <location>
        <position position="84"/>
    </location>
    <ligand>
        <name>Mn(2+)</name>
        <dbReference type="ChEBI" id="CHEBI:29035"/>
    </ligand>
</feature>
<dbReference type="GO" id="GO:0004784">
    <property type="term" value="F:superoxide dismutase activity"/>
    <property type="evidence" value="ECO:0007669"/>
    <property type="project" value="UniProtKB-EC"/>
</dbReference>
<dbReference type="PANTHER" id="PTHR43595">
    <property type="entry name" value="37S RIBOSOMAL PROTEIN S26, MITOCHONDRIAL"/>
    <property type="match status" value="1"/>
</dbReference>
<feature type="domain" description="Manganese/iron superoxide dismutase N-terminal" evidence="8">
    <location>
        <begin position="5"/>
        <end position="91"/>
    </location>
</feature>
<accession>A0A399EYK8</accession>
<evidence type="ECO:0000259" key="8">
    <source>
        <dbReference type="Pfam" id="PF00081"/>
    </source>
</evidence>
<comment type="function">
    <text evidence="7">Destroys radicals which are normally produced within the cells and which are toxic to biological systems.</text>
</comment>
<reference evidence="10 11" key="1">
    <citation type="submission" date="2018-08" db="EMBL/GenBank/DDBJ databases">
        <title>Meiothermus roseus NBRC 110900 genome sequencing project.</title>
        <authorList>
            <person name="Da Costa M.S."/>
            <person name="Albuquerque L."/>
            <person name="Raposo P."/>
            <person name="Froufe H.J.C."/>
            <person name="Barroso C.S."/>
            <person name="Egas C."/>
        </authorList>
    </citation>
    <scope>NUCLEOTIDE SEQUENCE [LARGE SCALE GENOMIC DNA]</scope>
    <source>
        <strain evidence="10 11">NBRC 110900</strain>
    </source>
</reference>
<dbReference type="GO" id="GO:0005737">
    <property type="term" value="C:cytoplasm"/>
    <property type="evidence" value="ECO:0007669"/>
    <property type="project" value="TreeGrafter"/>
</dbReference>
<keyword evidence="4 6" id="KW-0479">Metal-binding</keyword>
<name>A0A399EYK8_9DEIN</name>
<dbReference type="FunFam" id="1.10.287.990:FF:000001">
    <property type="entry name" value="Superoxide dismutase"/>
    <property type="match status" value="1"/>
</dbReference>
<dbReference type="AlphaFoldDB" id="A0A399EYK8"/>
<dbReference type="InterPro" id="IPR019831">
    <property type="entry name" value="Mn/Fe_SOD_N"/>
</dbReference>
<dbReference type="PANTHER" id="PTHR43595:SF2">
    <property type="entry name" value="SMALL RIBOSOMAL SUBUNIT PROTEIN MS42"/>
    <property type="match status" value="1"/>
</dbReference>
<dbReference type="Gene3D" id="3.55.40.20">
    <property type="entry name" value="Iron/manganese superoxide dismutase, C-terminal domain"/>
    <property type="match status" value="1"/>
</dbReference>
<evidence type="ECO:0000256" key="4">
    <source>
        <dbReference type="ARBA" id="ARBA00022723"/>
    </source>
</evidence>
<protein>
    <recommendedName>
        <fullName evidence="3 7">Superoxide dismutase</fullName>
        <ecNumber evidence="3 7">1.15.1.1</ecNumber>
    </recommendedName>
</protein>
<dbReference type="EMBL" id="QWLA01000002">
    <property type="protein sequence ID" value="RIH89644.1"/>
    <property type="molecule type" value="Genomic_DNA"/>
</dbReference>
<dbReference type="Pfam" id="PF00081">
    <property type="entry name" value="Sod_Fe_N"/>
    <property type="match status" value="1"/>
</dbReference>
<dbReference type="InterPro" id="IPR036314">
    <property type="entry name" value="SOD_C_sf"/>
</dbReference>
<dbReference type="Gene3D" id="1.10.287.990">
    <property type="entry name" value="Fe,Mn superoxide dismutase (SOD) domain"/>
    <property type="match status" value="1"/>
</dbReference>
<dbReference type="RefSeq" id="WP_119275598.1">
    <property type="nucleotide sequence ID" value="NZ_QWLA01000002.1"/>
</dbReference>
<dbReference type="Pfam" id="PF02777">
    <property type="entry name" value="Sod_Fe_C"/>
    <property type="match status" value="1"/>
</dbReference>
<comment type="subunit">
    <text evidence="2">Homotetramer.</text>
</comment>
<comment type="catalytic activity">
    <reaction evidence="7">
        <text>2 superoxide + 2 H(+) = H2O2 + O2</text>
        <dbReference type="Rhea" id="RHEA:20696"/>
        <dbReference type="ChEBI" id="CHEBI:15378"/>
        <dbReference type="ChEBI" id="CHEBI:15379"/>
        <dbReference type="ChEBI" id="CHEBI:16240"/>
        <dbReference type="ChEBI" id="CHEBI:18421"/>
        <dbReference type="EC" id="1.15.1.1"/>
    </reaction>
</comment>
<evidence type="ECO:0000313" key="10">
    <source>
        <dbReference type="EMBL" id="RIH89644.1"/>
    </source>
</evidence>
<dbReference type="SUPFAM" id="SSF54719">
    <property type="entry name" value="Fe,Mn superoxide dismutase (SOD), C-terminal domain"/>
    <property type="match status" value="1"/>
</dbReference>
<evidence type="ECO:0000259" key="9">
    <source>
        <dbReference type="Pfam" id="PF02777"/>
    </source>
</evidence>
<dbReference type="FunFam" id="3.55.40.20:FF:000001">
    <property type="entry name" value="Superoxide dismutase"/>
    <property type="match status" value="1"/>
</dbReference>
<dbReference type="PIRSF" id="PIRSF000349">
    <property type="entry name" value="SODismutase"/>
    <property type="match status" value="1"/>
</dbReference>
<dbReference type="InterPro" id="IPR019833">
    <property type="entry name" value="Mn/Fe_SOD_BS"/>
</dbReference>
<dbReference type="EC" id="1.15.1.1" evidence="3 7"/>
<feature type="binding site" evidence="6">
    <location>
        <position position="167"/>
    </location>
    <ligand>
        <name>Mn(2+)</name>
        <dbReference type="ChEBI" id="CHEBI:29035"/>
    </ligand>
</feature>
<evidence type="ECO:0000256" key="2">
    <source>
        <dbReference type="ARBA" id="ARBA00011881"/>
    </source>
</evidence>
<evidence type="ECO:0000256" key="7">
    <source>
        <dbReference type="RuleBase" id="RU000414"/>
    </source>
</evidence>
<evidence type="ECO:0000256" key="3">
    <source>
        <dbReference type="ARBA" id="ARBA00012682"/>
    </source>
</evidence>
<dbReference type="SUPFAM" id="SSF46609">
    <property type="entry name" value="Fe,Mn superoxide dismutase (SOD), N-terminal domain"/>
    <property type="match status" value="1"/>
</dbReference>
<evidence type="ECO:0000256" key="6">
    <source>
        <dbReference type="PIRSR" id="PIRSR000349-1"/>
    </source>
</evidence>
<keyword evidence="11" id="KW-1185">Reference proteome</keyword>
<comment type="caution">
    <text evidence="10">The sequence shown here is derived from an EMBL/GenBank/DDBJ whole genome shotgun (WGS) entry which is preliminary data.</text>
</comment>
<sequence length="201" mass="22765">MSYPFKLPELPFDKAALEPYIDAMTMEIHHGKHHAAYVNNLNAALEKAPEVQGWSLEELLTKINQVPEAIRTAVRNNGGGHHNHTLFWDILTPGGSKEPTGRLAEAINATFGSFEKLKEQMTQAGLTRFGSGWAWLVKDKDGKLKVYSTANQDSPLMEGDTPLLGIDVWEHAYYLKYQNRRPDYLAAIWNVINWDKVAERF</sequence>
<organism evidence="10 11">
    <name type="scientific">Calidithermus roseus</name>
    <dbReference type="NCBI Taxonomy" id="1644118"/>
    <lineage>
        <taxon>Bacteria</taxon>
        <taxon>Thermotogati</taxon>
        <taxon>Deinococcota</taxon>
        <taxon>Deinococci</taxon>
        <taxon>Thermales</taxon>
        <taxon>Thermaceae</taxon>
        <taxon>Calidithermus</taxon>
    </lineage>
</organism>
<dbReference type="GO" id="GO:0046872">
    <property type="term" value="F:metal ion binding"/>
    <property type="evidence" value="ECO:0007669"/>
    <property type="project" value="UniProtKB-KW"/>
</dbReference>
<gene>
    <name evidence="10" type="primary">sodA</name>
    <name evidence="10" type="ORF">Mrose_00233</name>
</gene>
<evidence type="ECO:0000313" key="11">
    <source>
        <dbReference type="Proteomes" id="UP000265341"/>
    </source>
</evidence>
<proteinExistence type="inferred from homology"/>
<feature type="binding site" evidence="6">
    <location>
        <position position="29"/>
    </location>
    <ligand>
        <name>Mn(2+)</name>
        <dbReference type="ChEBI" id="CHEBI:29035"/>
    </ligand>
</feature>
<feature type="binding site" evidence="6">
    <location>
        <position position="171"/>
    </location>
    <ligand>
        <name>Mn(2+)</name>
        <dbReference type="ChEBI" id="CHEBI:29035"/>
    </ligand>
</feature>
<evidence type="ECO:0000256" key="5">
    <source>
        <dbReference type="ARBA" id="ARBA00023002"/>
    </source>
</evidence>
<dbReference type="InterPro" id="IPR001189">
    <property type="entry name" value="Mn/Fe_SOD"/>
</dbReference>
<comment type="similarity">
    <text evidence="1 7">Belongs to the iron/manganese superoxide dismutase family.</text>
</comment>